<dbReference type="PANTHER" id="PTHR33990:SF1">
    <property type="entry name" value="PROTEIN YJDN"/>
    <property type="match status" value="1"/>
</dbReference>
<feature type="domain" description="PhnB-like" evidence="1">
    <location>
        <begin position="5"/>
        <end position="130"/>
    </location>
</feature>
<sequence length="137" mass="15117">MKCDVYLSFDGNCEEAMNFYQSVFGGEFSVVMRYSDGPPEYMSEGTEDKIMHMTLSFSDGAELKGSDVFHQPVVKGNAYHVSMGSDSDEQGEAFFNGLSEGAEITMPFQNVFWGGKFGSLVDKFGIQWMISTPHTGA</sequence>
<dbReference type="InterPro" id="IPR028973">
    <property type="entry name" value="PhnB-like"/>
</dbReference>
<dbReference type="CDD" id="cd06588">
    <property type="entry name" value="PhnB_like"/>
    <property type="match status" value="1"/>
</dbReference>
<proteinExistence type="predicted"/>
<organism evidence="2 3">
    <name type="scientific">Pseudotenacibaculum haliotis</name>
    <dbReference type="NCBI Taxonomy" id="1862138"/>
    <lineage>
        <taxon>Bacteria</taxon>
        <taxon>Pseudomonadati</taxon>
        <taxon>Bacteroidota</taxon>
        <taxon>Flavobacteriia</taxon>
        <taxon>Flavobacteriales</taxon>
        <taxon>Flavobacteriaceae</taxon>
        <taxon>Pseudotenacibaculum</taxon>
    </lineage>
</organism>
<dbReference type="InterPro" id="IPR029068">
    <property type="entry name" value="Glyas_Bleomycin-R_OHBP_Dase"/>
</dbReference>
<dbReference type="Gene3D" id="3.10.180.10">
    <property type="entry name" value="2,3-Dihydroxybiphenyl 1,2-Dioxygenase, domain 1"/>
    <property type="match status" value="1"/>
</dbReference>
<dbReference type="PANTHER" id="PTHR33990">
    <property type="entry name" value="PROTEIN YJDN-RELATED"/>
    <property type="match status" value="1"/>
</dbReference>
<dbReference type="RefSeq" id="WP_379666441.1">
    <property type="nucleotide sequence ID" value="NZ_JBHULH010000004.1"/>
</dbReference>
<dbReference type="Proteomes" id="UP001597508">
    <property type="component" value="Unassembled WGS sequence"/>
</dbReference>
<name>A0ABW5LUM6_9FLAO</name>
<evidence type="ECO:0000313" key="3">
    <source>
        <dbReference type="Proteomes" id="UP001597508"/>
    </source>
</evidence>
<evidence type="ECO:0000313" key="2">
    <source>
        <dbReference type="EMBL" id="MFD2567733.1"/>
    </source>
</evidence>
<dbReference type="Pfam" id="PF06983">
    <property type="entry name" value="3-dmu-9_3-mt"/>
    <property type="match status" value="1"/>
</dbReference>
<protein>
    <submittedName>
        <fullName evidence="2">VOC family protein</fullName>
    </submittedName>
</protein>
<dbReference type="EMBL" id="JBHULH010000004">
    <property type="protein sequence ID" value="MFD2567733.1"/>
    <property type="molecule type" value="Genomic_DNA"/>
</dbReference>
<comment type="caution">
    <text evidence="2">The sequence shown here is derived from an EMBL/GenBank/DDBJ whole genome shotgun (WGS) entry which is preliminary data.</text>
</comment>
<keyword evidence="3" id="KW-1185">Reference proteome</keyword>
<accession>A0ABW5LUM6</accession>
<evidence type="ECO:0000259" key="1">
    <source>
        <dbReference type="Pfam" id="PF06983"/>
    </source>
</evidence>
<reference evidence="3" key="1">
    <citation type="journal article" date="2019" name="Int. J. Syst. Evol. Microbiol.">
        <title>The Global Catalogue of Microorganisms (GCM) 10K type strain sequencing project: providing services to taxonomists for standard genome sequencing and annotation.</title>
        <authorList>
            <consortium name="The Broad Institute Genomics Platform"/>
            <consortium name="The Broad Institute Genome Sequencing Center for Infectious Disease"/>
            <person name="Wu L."/>
            <person name="Ma J."/>
        </authorList>
    </citation>
    <scope>NUCLEOTIDE SEQUENCE [LARGE SCALE GENOMIC DNA]</scope>
    <source>
        <strain evidence="3">KCTC 52127</strain>
    </source>
</reference>
<gene>
    <name evidence="2" type="ORF">ACFSRZ_10145</name>
</gene>
<dbReference type="SUPFAM" id="SSF54593">
    <property type="entry name" value="Glyoxalase/Bleomycin resistance protein/Dihydroxybiphenyl dioxygenase"/>
    <property type="match status" value="1"/>
</dbReference>